<evidence type="ECO:0000256" key="1">
    <source>
        <dbReference type="SAM" id="SignalP"/>
    </source>
</evidence>
<dbReference type="AlphaFoldDB" id="A0A2N6N8Y9"/>
<comment type="caution">
    <text evidence="2">The sequence shown here is derived from an EMBL/GenBank/DDBJ whole genome shotgun (WGS) entry which is preliminary data.</text>
</comment>
<feature type="chain" id="PRO_5014957300" evidence="1">
    <location>
        <begin position="20"/>
        <end position="96"/>
    </location>
</feature>
<protein>
    <submittedName>
        <fullName evidence="2">Uncharacterized protein</fullName>
    </submittedName>
</protein>
<sequence length="96" mass="10817">MKNTFLLVSTLAASTSAWTYPDCERDGCYRNLIDRRYADAAPAFCLEWISEASTAVSVIPSRFRNCPDVAAVSSACSHSHDYYAALDQHRHIRMRN</sequence>
<evidence type="ECO:0000313" key="3">
    <source>
        <dbReference type="Proteomes" id="UP000235728"/>
    </source>
</evidence>
<reference evidence="2 3" key="1">
    <citation type="journal article" date="2016" name="Appl. Microbiol. Biotechnol.">
        <title>Characterization of T-DNA insertion mutants with decreased virulence in the entomopathogenic fungus Beauveria bassiana JEF-007.</title>
        <authorList>
            <person name="Kim S."/>
            <person name="Lee S.J."/>
            <person name="Nai Y.S."/>
            <person name="Yu J.S."/>
            <person name="Lee M.R."/>
            <person name="Yang Y.T."/>
            <person name="Kim J.S."/>
        </authorList>
    </citation>
    <scope>NUCLEOTIDE SEQUENCE [LARGE SCALE GENOMIC DNA]</scope>
    <source>
        <strain evidence="2 3">JEF-007</strain>
    </source>
</reference>
<evidence type="ECO:0000313" key="2">
    <source>
        <dbReference type="EMBL" id="PMB63744.1"/>
    </source>
</evidence>
<accession>A0A2N6N8Y9</accession>
<dbReference type="Proteomes" id="UP000235728">
    <property type="component" value="Unassembled WGS sequence"/>
</dbReference>
<dbReference type="EMBL" id="MRVG01000017">
    <property type="protein sequence ID" value="PMB63744.1"/>
    <property type="molecule type" value="Genomic_DNA"/>
</dbReference>
<organism evidence="2 3">
    <name type="scientific">Beauveria bassiana</name>
    <name type="common">White muscardine disease fungus</name>
    <name type="synonym">Tritirachium shiotae</name>
    <dbReference type="NCBI Taxonomy" id="176275"/>
    <lineage>
        <taxon>Eukaryota</taxon>
        <taxon>Fungi</taxon>
        <taxon>Dikarya</taxon>
        <taxon>Ascomycota</taxon>
        <taxon>Pezizomycotina</taxon>
        <taxon>Sordariomycetes</taxon>
        <taxon>Hypocreomycetidae</taxon>
        <taxon>Hypocreales</taxon>
        <taxon>Cordycipitaceae</taxon>
        <taxon>Beauveria</taxon>
    </lineage>
</organism>
<name>A0A2N6N8Y9_BEABA</name>
<proteinExistence type="predicted"/>
<feature type="signal peptide" evidence="1">
    <location>
        <begin position="1"/>
        <end position="19"/>
    </location>
</feature>
<keyword evidence="1" id="KW-0732">Signal</keyword>
<gene>
    <name evidence="2" type="ORF">BM221_010486</name>
</gene>